<dbReference type="RefSeq" id="WP_151151026.1">
    <property type="nucleotide sequence ID" value="NZ_WAIE01000004.1"/>
</dbReference>
<keyword evidence="9" id="KW-0408">Iron</keyword>
<dbReference type="Gene3D" id="3.40.190.10">
    <property type="entry name" value="Periplasmic binding protein-like II"/>
    <property type="match status" value="2"/>
</dbReference>
<evidence type="ECO:0000256" key="8">
    <source>
        <dbReference type="ARBA" id="ARBA00022977"/>
    </source>
</evidence>
<evidence type="ECO:0000259" key="12">
    <source>
        <dbReference type="Pfam" id="PF09084"/>
    </source>
</evidence>
<accession>A0A6N6N0M6</accession>
<evidence type="ECO:0000256" key="10">
    <source>
        <dbReference type="ARBA" id="ARBA00033171"/>
    </source>
</evidence>
<comment type="subunit">
    <text evidence="4">Homodimer.</text>
</comment>
<dbReference type="GO" id="GO:0046872">
    <property type="term" value="F:metal ion binding"/>
    <property type="evidence" value="ECO:0007669"/>
    <property type="project" value="UniProtKB-KW"/>
</dbReference>
<evidence type="ECO:0000256" key="3">
    <source>
        <dbReference type="ARBA" id="ARBA00009406"/>
    </source>
</evidence>
<keyword evidence="8" id="KW-0784">Thiamine biosynthesis</keyword>
<organism evidence="13 14">
    <name type="scientific">Pseudodesulfovibrio senegalensis</name>
    <dbReference type="NCBI Taxonomy" id="1721087"/>
    <lineage>
        <taxon>Bacteria</taxon>
        <taxon>Pseudomonadati</taxon>
        <taxon>Thermodesulfobacteriota</taxon>
        <taxon>Desulfovibrionia</taxon>
        <taxon>Desulfovibrionales</taxon>
        <taxon>Desulfovibrionaceae</taxon>
    </lineage>
</organism>
<evidence type="ECO:0000256" key="6">
    <source>
        <dbReference type="ARBA" id="ARBA00022723"/>
    </source>
</evidence>
<evidence type="ECO:0000256" key="9">
    <source>
        <dbReference type="ARBA" id="ARBA00023004"/>
    </source>
</evidence>
<dbReference type="GO" id="GO:0016740">
    <property type="term" value="F:transferase activity"/>
    <property type="evidence" value="ECO:0007669"/>
    <property type="project" value="UniProtKB-KW"/>
</dbReference>
<comment type="catalytic activity">
    <reaction evidence="11">
        <text>N(6)-(pyridoxal phosphate)-L-lysyl-[4-amino-5-hydroxymethyl-2-methylpyrimidine phosphate synthase] + L-histidyl-[4-amino-5-hydroxymethyl-2-methylpyrimidine phosphate synthase] + 2 Fe(3+) + 4 H2O = L-lysyl-[4-amino-5-hydroxymethyl-2-methylpyrimidine phosphate synthase] + (2S)-2-amino-5-hydroxy-4-oxopentanoyl-[4-amino-5-hydroxymethyl-2-methylpyrimidine phosphate synthase] + 4-amino-2-methyl-5-(phosphooxymethyl)pyrimidine + 3-oxopropanoate + 2 Fe(2+) + 2 H(+)</text>
        <dbReference type="Rhea" id="RHEA:65756"/>
        <dbReference type="Rhea" id="RHEA-COMP:16892"/>
        <dbReference type="Rhea" id="RHEA-COMP:16893"/>
        <dbReference type="Rhea" id="RHEA-COMP:16894"/>
        <dbReference type="Rhea" id="RHEA-COMP:16895"/>
        <dbReference type="ChEBI" id="CHEBI:15377"/>
        <dbReference type="ChEBI" id="CHEBI:15378"/>
        <dbReference type="ChEBI" id="CHEBI:29033"/>
        <dbReference type="ChEBI" id="CHEBI:29034"/>
        <dbReference type="ChEBI" id="CHEBI:29969"/>
        <dbReference type="ChEBI" id="CHEBI:29979"/>
        <dbReference type="ChEBI" id="CHEBI:33190"/>
        <dbReference type="ChEBI" id="CHEBI:58354"/>
        <dbReference type="ChEBI" id="CHEBI:143915"/>
        <dbReference type="ChEBI" id="CHEBI:157692"/>
    </reaction>
    <physiologicalReaction direction="left-to-right" evidence="11">
        <dbReference type="Rhea" id="RHEA:65757"/>
    </physiologicalReaction>
</comment>
<dbReference type="InterPro" id="IPR015168">
    <property type="entry name" value="SsuA/THI5"/>
</dbReference>
<feature type="domain" description="SsuA/THI5-like" evidence="12">
    <location>
        <begin position="38"/>
        <end position="247"/>
    </location>
</feature>
<keyword evidence="6" id="KW-0479">Metal-binding</keyword>
<name>A0A6N6N0M6_9BACT</name>
<comment type="caution">
    <text evidence="13">The sequence shown here is derived from an EMBL/GenBank/DDBJ whole genome shotgun (WGS) entry which is preliminary data.</text>
</comment>
<evidence type="ECO:0000256" key="11">
    <source>
        <dbReference type="ARBA" id="ARBA00048179"/>
    </source>
</evidence>
<evidence type="ECO:0000313" key="13">
    <source>
        <dbReference type="EMBL" id="KAB1441283.1"/>
    </source>
</evidence>
<comment type="similarity">
    <text evidence="3">Belongs to the NMT1/THI5 family.</text>
</comment>
<protein>
    <recommendedName>
        <fullName evidence="10">Thiamine pyrimidine synthase</fullName>
    </recommendedName>
</protein>
<dbReference type="PANTHER" id="PTHR31528">
    <property type="entry name" value="4-AMINO-5-HYDROXYMETHYL-2-METHYLPYRIMIDINE PHOSPHATE SYNTHASE THI11-RELATED"/>
    <property type="match status" value="1"/>
</dbReference>
<dbReference type="Proteomes" id="UP000438699">
    <property type="component" value="Unassembled WGS sequence"/>
</dbReference>
<evidence type="ECO:0000256" key="5">
    <source>
        <dbReference type="ARBA" id="ARBA00022679"/>
    </source>
</evidence>
<gene>
    <name evidence="13" type="ORF">F8A88_10015</name>
</gene>
<dbReference type="AlphaFoldDB" id="A0A6N6N0M6"/>
<evidence type="ECO:0000256" key="4">
    <source>
        <dbReference type="ARBA" id="ARBA00011738"/>
    </source>
</evidence>
<dbReference type="Pfam" id="PF09084">
    <property type="entry name" value="NMT1"/>
    <property type="match status" value="1"/>
</dbReference>
<evidence type="ECO:0000256" key="7">
    <source>
        <dbReference type="ARBA" id="ARBA00022898"/>
    </source>
</evidence>
<dbReference type="EMBL" id="WAIE01000004">
    <property type="protein sequence ID" value="KAB1441283.1"/>
    <property type="molecule type" value="Genomic_DNA"/>
</dbReference>
<sequence>MFRLGLLWTLAVVLVFPALAHAQKPRRAKLVLQWYAQAQFAGYLVAEEKGFYTKRGVDLKVVPGGADVMVSDCIASGKADFGTMFLSTAIERRGAGMKLVNIGQIVQQSALMLVARKDSGIEGLPDLEGARIGMWGRQFQLQPRALFKRLGISVDVVQQSPSFDLFMRGGLDAVSAMWYNEYHTLMSYGLDPDEMVTFFFSDLDLDFPEDGIYCLEKTWEQDPAMCRAVLEGSLEGWRYAFAHPDEALEIVITRMKQQKVCANRAHQRWMLARMRDIILDGSSVPRGVLRRGDYERTKATLLGNGFIWAAPEYTEFYKGPAQ</sequence>
<dbReference type="PANTHER" id="PTHR31528:SF1">
    <property type="entry name" value="4-AMINO-5-HYDROXYMETHYL-2-METHYLPYRIMIDINE PHOSPHATE SYNTHASE THI11-RELATED"/>
    <property type="match status" value="1"/>
</dbReference>
<dbReference type="OrthoDB" id="174578at2"/>
<comment type="function">
    <text evidence="1">Responsible for the formation of the pyrimidine heterocycle in the thiamine biosynthesis pathway. Catalyzes the formation of hydroxymethylpyrimidine phosphate (HMP-P) from histidine and pyridoxal phosphate (PLP). The protein uses PLP and the active site histidine to form HMP-P, generating an inactive enzyme. The enzyme can only undergo a single turnover, which suggests it is a suicide enzyme.</text>
</comment>
<keyword evidence="14" id="KW-1185">Reference proteome</keyword>
<evidence type="ECO:0000256" key="1">
    <source>
        <dbReference type="ARBA" id="ARBA00003469"/>
    </source>
</evidence>
<reference evidence="13 14" key="1">
    <citation type="journal article" date="2017" name="Int. J. Syst. Evol. Microbiol.">
        <title>Desulfovibrio senegalensis sp. nov., a mesophilic sulfate reducer isolated from marine sediment.</title>
        <authorList>
            <person name="Thioye A."/>
            <person name="Gam Z.B.A."/>
            <person name="Mbengue M."/>
            <person name="Cayol J.L."/>
            <person name="Joseph-Bartoli M."/>
            <person name="Toure-Kane C."/>
            <person name="Labat M."/>
        </authorList>
    </citation>
    <scope>NUCLEOTIDE SEQUENCE [LARGE SCALE GENOMIC DNA]</scope>
    <source>
        <strain evidence="13 14">DSM 101509</strain>
    </source>
</reference>
<dbReference type="InterPro" id="IPR027939">
    <property type="entry name" value="NMT1/THI5"/>
</dbReference>
<keyword evidence="5" id="KW-0808">Transferase</keyword>
<evidence type="ECO:0000313" key="14">
    <source>
        <dbReference type="Proteomes" id="UP000438699"/>
    </source>
</evidence>
<comment type="pathway">
    <text evidence="2">Cofactor biosynthesis; thiamine diphosphate biosynthesis.</text>
</comment>
<proteinExistence type="inferred from homology"/>
<dbReference type="GO" id="GO:0009228">
    <property type="term" value="P:thiamine biosynthetic process"/>
    <property type="evidence" value="ECO:0007669"/>
    <property type="project" value="UniProtKB-KW"/>
</dbReference>
<dbReference type="SUPFAM" id="SSF53850">
    <property type="entry name" value="Periplasmic binding protein-like II"/>
    <property type="match status" value="1"/>
</dbReference>
<evidence type="ECO:0000256" key="2">
    <source>
        <dbReference type="ARBA" id="ARBA00004948"/>
    </source>
</evidence>
<keyword evidence="7" id="KW-0663">Pyridoxal phosphate</keyword>